<keyword evidence="3" id="KW-0378">Hydrolase</keyword>
<dbReference type="GO" id="GO:0009253">
    <property type="term" value="P:peptidoglycan catabolic process"/>
    <property type="evidence" value="ECO:0007669"/>
    <property type="project" value="InterPro"/>
</dbReference>
<dbReference type="FunFam" id="3.40.80.10:FF:000006">
    <property type="entry name" value="N-acetylmuramoyl-L-alanine amidase"/>
    <property type="match status" value="1"/>
</dbReference>
<dbReference type="STRING" id="1176198.SAMN05444716_10286"/>
<evidence type="ECO:0000256" key="1">
    <source>
        <dbReference type="ARBA" id="ARBA00001561"/>
    </source>
</evidence>
<gene>
    <name evidence="7" type="ORF">SAMN05444716_10286</name>
</gene>
<feature type="region of interest" description="Disordered" evidence="5">
    <location>
        <begin position="517"/>
        <end position="537"/>
    </location>
</feature>
<dbReference type="GO" id="GO:0009254">
    <property type="term" value="P:peptidoglycan turnover"/>
    <property type="evidence" value="ECO:0007669"/>
    <property type="project" value="TreeGrafter"/>
</dbReference>
<dbReference type="EMBL" id="FPAB01000002">
    <property type="protein sequence ID" value="SFS52836.1"/>
    <property type="molecule type" value="Genomic_DNA"/>
</dbReference>
<accession>A0A1I6QK63</accession>
<dbReference type="GO" id="GO:0071555">
    <property type="term" value="P:cell wall organization"/>
    <property type="evidence" value="ECO:0007669"/>
    <property type="project" value="UniProtKB-KW"/>
</dbReference>
<dbReference type="PANTHER" id="PTHR30417:SF1">
    <property type="entry name" value="N-ACETYLMURAMOYL-L-ALANINE AMIDASE AMID"/>
    <property type="match status" value="1"/>
</dbReference>
<dbReference type="CDD" id="cd06583">
    <property type="entry name" value="PGRP"/>
    <property type="match status" value="1"/>
</dbReference>
<dbReference type="SUPFAM" id="SSF53955">
    <property type="entry name" value="Lysozyme-like"/>
    <property type="match status" value="1"/>
</dbReference>
<organism evidence="7 8">
    <name type="scientific">Streptomyces harbinensis</name>
    <dbReference type="NCBI Taxonomy" id="1176198"/>
    <lineage>
        <taxon>Bacteria</taxon>
        <taxon>Bacillati</taxon>
        <taxon>Actinomycetota</taxon>
        <taxon>Actinomycetes</taxon>
        <taxon>Kitasatosporales</taxon>
        <taxon>Streptomycetaceae</taxon>
        <taxon>Streptomyces</taxon>
    </lineage>
</organism>
<dbReference type="Gene3D" id="3.40.80.10">
    <property type="entry name" value="Peptidoglycan recognition protein-like"/>
    <property type="match status" value="1"/>
</dbReference>
<dbReference type="SUPFAM" id="SSF55846">
    <property type="entry name" value="N-acetylmuramoyl-L-alanine amidase-like"/>
    <property type="match status" value="1"/>
</dbReference>
<dbReference type="EC" id="3.5.1.28" evidence="2"/>
<evidence type="ECO:0000256" key="4">
    <source>
        <dbReference type="ARBA" id="ARBA00023316"/>
    </source>
</evidence>
<dbReference type="PANTHER" id="PTHR30417">
    <property type="entry name" value="N-ACETYLMURAMOYL-L-ALANINE AMIDASE AMID"/>
    <property type="match status" value="1"/>
</dbReference>
<dbReference type="InterPro" id="IPR023346">
    <property type="entry name" value="Lysozyme-like_dom_sf"/>
</dbReference>
<evidence type="ECO:0000256" key="2">
    <source>
        <dbReference type="ARBA" id="ARBA00011901"/>
    </source>
</evidence>
<reference evidence="8" key="1">
    <citation type="submission" date="2016-10" db="EMBL/GenBank/DDBJ databases">
        <authorList>
            <person name="Varghese N."/>
            <person name="Submissions S."/>
        </authorList>
    </citation>
    <scope>NUCLEOTIDE SEQUENCE [LARGE SCALE GENOMIC DNA]</scope>
    <source>
        <strain evidence="8">CGMCC 4.7047</strain>
    </source>
</reference>
<evidence type="ECO:0000259" key="6">
    <source>
        <dbReference type="SMART" id="SM00644"/>
    </source>
</evidence>
<evidence type="ECO:0000256" key="5">
    <source>
        <dbReference type="SAM" id="MobiDB-lite"/>
    </source>
</evidence>
<dbReference type="SMART" id="SM00644">
    <property type="entry name" value="Ami_2"/>
    <property type="match status" value="1"/>
</dbReference>
<name>A0A1I6QK63_9ACTN</name>
<dbReference type="Proteomes" id="UP000198873">
    <property type="component" value="Unassembled WGS sequence"/>
</dbReference>
<feature type="domain" description="N-acetylmuramoyl-L-alanine amidase" evidence="6">
    <location>
        <begin position="272"/>
        <end position="409"/>
    </location>
</feature>
<sequence length="643" mass="67400">MVQPVPRPGRRAARTARTARTARSARSARTARTARALAGLAATAALLLPVTAHAAPPPEDALRRAYGAAAREYGVPEALLLALGYLHSRWEHHDGAPSVAGGHGSLHLRDGGDGWATVERAAGLTGLSAGALRTDPAANAAGGAALLAEAQRGLGLPAGADPADWYGAVARYSGAGTAEGAAAFADEVYAVLAEGPARRTSDGQELRLPAAGRQDPATGQLALLGLPAAADATGSAAEEPPPECPADVSCVRRPAAYEEYPGADGEPDYGNHDKADRPASQRIEYLVLHTVEGYFDSMTDLVRDPRYLSWHYTLRSSDGLIAQHLPTADIGWHAGNWYVNTKSIGIEHEGFLAEPGTWYTEAMYRASARLVRHLAALHDIPLDRAHVLGHHNVPPTLPENASGMHNDPGPYWDWAHYFDLLGAPFADAAGADPEGPLVVIDPPYDGGTGADFSGVALRTSPDPGAPLLGNSSLDIGDTGARAAAGQTFVVAEERGEWLAIWFEGRKGWFHNPPGAPTAHRADGPRVTGASGTGKQDTVPVYGRAYPEAAAYPEDLPPEPVTPIAEVPADQEYALGLTTDSEFLAARSFDPARHRVVRGETYHQIQLGHRIGYVRAADVRVLPAAATAGTSPPAAASAAGTARR</sequence>
<protein>
    <recommendedName>
        <fullName evidence="2">N-acetylmuramoyl-L-alanine amidase</fullName>
        <ecNumber evidence="2">3.5.1.28</ecNumber>
    </recommendedName>
</protein>
<feature type="region of interest" description="Disordered" evidence="5">
    <location>
        <begin position="1"/>
        <end position="30"/>
    </location>
</feature>
<dbReference type="AlphaFoldDB" id="A0A1I6QK63"/>
<keyword evidence="8" id="KW-1185">Reference proteome</keyword>
<feature type="compositionally biased region" description="Low complexity" evidence="5">
    <location>
        <begin position="15"/>
        <end position="30"/>
    </location>
</feature>
<comment type="catalytic activity">
    <reaction evidence="1">
        <text>Hydrolyzes the link between N-acetylmuramoyl residues and L-amino acid residues in certain cell-wall glycopeptides.</text>
        <dbReference type="EC" id="3.5.1.28"/>
    </reaction>
</comment>
<dbReference type="RefSeq" id="WP_093842269.1">
    <property type="nucleotide sequence ID" value="NZ_FPAB01000002.1"/>
</dbReference>
<evidence type="ECO:0000256" key="3">
    <source>
        <dbReference type="ARBA" id="ARBA00022801"/>
    </source>
</evidence>
<evidence type="ECO:0000313" key="8">
    <source>
        <dbReference type="Proteomes" id="UP000198873"/>
    </source>
</evidence>
<keyword evidence="4" id="KW-0961">Cell wall biogenesis/degradation</keyword>
<evidence type="ECO:0000313" key="7">
    <source>
        <dbReference type="EMBL" id="SFS52836.1"/>
    </source>
</evidence>
<dbReference type="GO" id="GO:0008745">
    <property type="term" value="F:N-acetylmuramoyl-L-alanine amidase activity"/>
    <property type="evidence" value="ECO:0007669"/>
    <property type="project" value="UniProtKB-EC"/>
</dbReference>
<dbReference type="Pfam" id="PF01510">
    <property type="entry name" value="Amidase_2"/>
    <property type="match status" value="1"/>
</dbReference>
<dbReference type="InterPro" id="IPR036505">
    <property type="entry name" value="Amidase/PGRP_sf"/>
</dbReference>
<proteinExistence type="predicted"/>
<dbReference type="InterPro" id="IPR051206">
    <property type="entry name" value="NAMLAA_amidase_2"/>
</dbReference>
<dbReference type="Gene3D" id="1.10.530.10">
    <property type="match status" value="1"/>
</dbReference>
<dbReference type="InterPro" id="IPR002502">
    <property type="entry name" value="Amidase_domain"/>
</dbReference>